<evidence type="ECO:0000256" key="9">
    <source>
        <dbReference type="PROSITE-ProRule" id="PRU10072"/>
    </source>
</evidence>
<evidence type="ECO:0000256" key="5">
    <source>
        <dbReference type="ARBA" id="ARBA00022763"/>
    </source>
</evidence>
<evidence type="ECO:0000256" key="6">
    <source>
        <dbReference type="ARBA" id="ARBA00022801"/>
    </source>
</evidence>
<comment type="function">
    <text evidence="2 8 10">Excises uracil residues from the DNA which can arise as a result of misincorporation of dUMP residues by DNA polymerase or due to deamination of cytosine.</text>
</comment>
<dbReference type="NCBIfam" id="NF003589">
    <property type="entry name" value="PRK05254.1-2"/>
    <property type="match status" value="1"/>
</dbReference>
<keyword evidence="5 8" id="KW-0227">DNA damage</keyword>
<evidence type="ECO:0000259" key="11">
    <source>
        <dbReference type="SMART" id="SM00986"/>
    </source>
</evidence>
<dbReference type="SMART" id="SM00987">
    <property type="entry name" value="UreE_C"/>
    <property type="match status" value="1"/>
</dbReference>
<evidence type="ECO:0000256" key="4">
    <source>
        <dbReference type="ARBA" id="ARBA00012030"/>
    </source>
</evidence>
<dbReference type="STRING" id="1802726.A3B07_01020"/>
<comment type="subcellular location">
    <subcellularLocation>
        <location evidence="8">Cytoplasm</location>
    </subcellularLocation>
</comment>
<proteinExistence type="inferred from homology"/>
<dbReference type="NCBIfam" id="NF003591">
    <property type="entry name" value="PRK05254.1-4"/>
    <property type="match status" value="1"/>
</dbReference>
<dbReference type="NCBIfam" id="NF003588">
    <property type="entry name" value="PRK05254.1-1"/>
    <property type="match status" value="1"/>
</dbReference>
<organism evidence="12 13">
    <name type="scientific">Candidatus Yonathbacteria bacterium RIFCSPLOWO2_01_FULL_43_27</name>
    <dbReference type="NCBI Taxonomy" id="1802726"/>
    <lineage>
        <taxon>Bacteria</taxon>
        <taxon>Candidatus Yonathiibacteriota</taxon>
    </lineage>
</organism>
<feature type="domain" description="Uracil-DNA glycosylase-like" evidence="11">
    <location>
        <begin position="58"/>
        <end position="218"/>
    </location>
</feature>
<dbReference type="AlphaFoldDB" id="A0A1G2SD15"/>
<dbReference type="HAMAP" id="MF_00148">
    <property type="entry name" value="UDG"/>
    <property type="match status" value="1"/>
</dbReference>
<comment type="caution">
    <text evidence="12">The sequence shown here is derived from an EMBL/GenBank/DDBJ whole genome shotgun (WGS) entry which is preliminary data.</text>
</comment>
<gene>
    <name evidence="8" type="primary">ung</name>
    <name evidence="12" type="ORF">A3B07_01020</name>
</gene>
<dbReference type="GO" id="GO:0004844">
    <property type="term" value="F:uracil DNA N-glycosylase activity"/>
    <property type="evidence" value="ECO:0007669"/>
    <property type="project" value="UniProtKB-UniRule"/>
</dbReference>
<dbReference type="PANTHER" id="PTHR11264:SF0">
    <property type="entry name" value="URACIL-DNA GLYCOSYLASE"/>
    <property type="match status" value="1"/>
</dbReference>
<evidence type="ECO:0000256" key="1">
    <source>
        <dbReference type="ARBA" id="ARBA00001400"/>
    </source>
</evidence>
<dbReference type="Pfam" id="PF03167">
    <property type="entry name" value="UDG"/>
    <property type="match status" value="1"/>
</dbReference>
<dbReference type="Gene3D" id="3.40.470.10">
    <property type="entry name" value="Uracil-DNA glycosylase-like domain"/>
    <property type="match status" value="1"/>
</dbReference>
<comment type="similarity">
    <text evidence="3 8 10">Belongs to the uracil-DNA glycosylase (UDG) superfamily. UNG family.</text>
</comment>
<keyword evidence="7 8" id="KW-0234">DNA repair</keyword>
<evidence type="ECO:0000256" key="10">
    <source>
        <dbReference type="RuleBase" id="RU003780"/>
    </source>
</evidence>
<dbReference type="EMBL" id="MHUV01000004">
    <property type="protein sequence ID" value="OHA82688.1"/>
    <property type="molecule type" value="Genomic_DNA"/>
</dbReference>
<dbReference type="FunFam" id="3.40.470.10:FF:000001">
    <property type="entry name" value="Uracil-DNA glycosylase"/>
    <property type="match status" value="1"/>
</dbReference>
<accession>A0A1G2SD15</accession>
<dbReference type="CDD" id="cd10027">
    <property type="entry name" value="UDG-F1-like"/>
    <property type="match status" value="1"/>
</dbReference>
<comment type="catalytic activity">
    <reaction evidence="1 8 10">
        <text>Hydrolyzes single-stranded DNA or mismatched double-stranded DNA and polynucleotides, releasing free uracil.</text>
        <dbReference type="EC" id="3.2.2.27"/>
    </reaction>
</comment>
<evidence type="ECO:0000313" key="12">
    <source>
        <dbReference type="EMBL" id="OHA82688.1"/>
    </source>
</evidence>
<keyword evidence="8" id="KW-0963">Cytoplasm</keyword>
<dbReference type="InterPro" id="IPR002043">
    <property type="entry name" value="UDG_fam1"/>
</dbReference>
<dbReference type="EC" id="3.2.2.27" evidence="4 8"/>
<name>A0A1G2SD15_9BACT</name>
<evidence type="ECO:0000256" key="7">
    <source>
        <dbReference type="ARBA" id="ARBA00023204"/>
    </source>
</evidence>
<dbReference type="InterPro" id="IPR036895">
    <property type="entry name" value="Uracil-DNA_glycosylase-like_sf"/>
</dbReference>
<dbReference type="Proteomes" id="UP000178817">
    <property type="component" value="Unassembled WGS sequence"/>
</dbReference>
<reference evidence="12 13" key="1">
    <citation type="journal article" date="2016" name="Nat. Commun.">
        <title>Thousands of microbial genomes shed light on interconnected biogeochemical processes in an aquifer system.</title>
        <authorList>
            <person name="Anantharaman K."/>
            <person name="Brown C.T."/>
            <person name="Hug L.A."/>
            <person name="Sharon I."/>
            <person name="Castelle C.J."/>
            <person name="Probst A.J."/>
            <person name="Thomas B.C."/>
            <person name="Singh A."/>
            <person name="Wilkins M.J."/>
            <person name="Karaoz U."/>
            <person name="Brodie E.L."/>
            <person name="Williams K.H."/>
            <person name="Hubbard S.S."/>
            <person name="Banfield J.F."/>
        </authorList>
    </citation>
    <scope>NUCLEOTIDE SEQUENCE [LARGE SCALE GENOMIC DNA]</scope>
</reference>
<dbReference type="PROSITE" id="PS00130">
    <property type="entry name" value="U_DNA_GLYCOSYLASE"/>
    <property type="match status" value="1"/>
</dbReference>
<dbReference type="InterPro" id="IPR018085">
    <property type="entry name" value="Ura-DNA_Glyclase_AS"/>
</dbReference>
<dbReference type="GO" id="GO:0097510">
    <property type="term" value="P:base-excision repair, AP site formation via deaminated base removal"/>
    <property type="evidence" value="ECO:0007669"/>
    <property type="project" value="TreeGrafter"/>
</dbReference>
<dbReference type="SMART" id="SM00986">
    <property type="entry name" value="UDG"/>
    <property type="match status" value="1"/>
</dbReference>
<keyword evidence="6 8" id="KW-0378">Hydrolase</keyword>
<evidence type="ECO:0000313" key="13">
    <source>
        <dbReference type="Proteomes" id="UP000178817"/>
    </source>
</evidence>
<dbReference type="SUPFAM" id="SSF52141">
    <property type="entry name" value="Uracil-DNA glycosylase-like"/>
    <property type="match status" value="1"/>
</dbReference>
<evidence type="ECO:0000256" key="3">
    <source>
        <dbReference type="ARBA" id="ARBA00008184"/>
    </source>
</evidence>
<evidence type="ECO:0000256" key="2">
    <source>
        <dbReference type="ARBA" id="ARBA00002631"/>
    </source>
</evidence>
<sequence>MNTTLDLENLLVDKGWCTALTEELRAPYFQEIKRKIEQEVKQGVTLYPSQKEIFNAFNKTPFHKVRVIILGQDPYHKERQAHGLSFSVPKGVTPPPSLGNIFKELKNDLNIEIPKNTGDLSGWTGQGVFLLNTLLTVRAHEPASHHDIGWEQFTDAVIKKLSDTHEHLVFILWGKYAEQKRNLIDAQKHLVLISAHPSPFSARKFFGGKYFSKTNKYLRAHHKKEIAWEKI</sequence>
<dbReference type="InterPro" id="IPR005122">
    <property type="entry name" value="Uracil-DNA_glycosylase-like"/>
</dbReference>
<dbReference type="PANTHER" id="PTHR11264">
    <property type="entry name" value="URACIL-DNA GLYCOSYLASE"/>
    <property type="match status" value="1"/>
</dbReference>
<protein>
    <recommendedName>
        <fullName evidence="4 8">Uracil-DNA glycosylase</fullName>
        <shortName evidence="8">UDG</shortName>
        <ecNumber evidence="4 8">3.2.2.27</ecNumber>
    </recommendedName>
</protein>
<dbReference type="GO" id="GO:0005737">
    <property type="term" value="C:cytoplasm"/>
    <property type="evidence" value="ECO:0007669"/>
    <property type="project" value="UniProtKB-SubCell"/>
</dbReference>
<dbReference type="NCBIfam" id="NF003592">
    <property type="entry name" value="PRK05254.1-5"/>
    <property type="match status" value="1"/>
</dbReference>
<feature type="active site" description="Proton acceptor" evidence="8 9">
    <location>
        <position position="73"/>
    </location>
</feature>
<evidence type="ECO:0000256" key="8">
    <source>
        <dbReference type="HAMAP-Rule" id="MF_00148"/>
    </source>
</evidence>
<dbReference type="NCBIfam" id="TIGR00628">
    <property type="entry name" value="ung"/>
    <property type="match status" value="1"/>
</dbReference>